<accession>A0A812T8V8</accession>
<gene>
    <name evidence="1" type="ORF">SPIL2461_LOCUS13232</name>
</gene>
<sequence>ATKAKGSPRQRVCGESTAKMHWYQFRSFAGFMKKQGLVEDFSNPANLLKDKKLLDRFYQHVEEERAFVDQTKLGVKVLYLEIDPVLRDFALGWHLKLPDDIAEPEMVLTICHFK</sequence>
<dbReference type="AlphaFoldDB" id="A0A812T8V8"/>
<reference evidence="1" key="1">
    <citation type="submission" date="2021-02" db="EMBL/GenBank/DDBJ databases">
        <authorList>
            <person name="Dougan E. K."/>
            <person name="Rhodes N."/>
            <person name="Thang M."/>
            <person name="Chan C."/>
        </authorList>
    </citation>
    <scope>NUCLEOTIDE SEQUENCE</scope>
</reference>
<dbReference type="Proteomes" id="UP000649617">
    <property type="component" value="Unassembled WGS sequence"/>
</dbReference>
<dbReference type="EMBL" id="CAJNIZ010028624">
    <property type="protein sequence ID" value="CAE7509475.1"/>
    <property type="molecule type" value="Genomic_DNA"/>
</dbReference>
<feature type="non-terminal residue" evidence="1">
    <location>
        <position position="114"/>
    </location>
</feature>
<protein>
    <submittedName>
        <fullName evidence="1">Uncharacterized protein</fullName>
    </submittedName>
</protein>
<organism evidence="1 2">
    <name type="scientific">Symbiodinium pilosum</name>
    <name type="common">Dinoflagellate</name>
    <dbReference type="NCBI Taxonomy" id="2952"/>
    <lineage>
        <taxon>Eukaryota</taxon>
        <taxon>Sar</taxon>
        <taxon>Alveolata</taxon>
        <taxon>Dinophyceae</taxon>
        <taxon>Suessiales</taxon>
        <taxon>Symbiodiniaceae</taxon>
        <taxon>Symbiodinium</taxon>
    </lineage>
</organism>
<feature type="non-terminal residue" evidence="1">
    <location>
        <position position="1"/>
    </location>
</feature>
<evidence type="ECO:0000313" key="2">
    <source>
        <dbReference type="Proteomes" id="UP000649617"/>
    </source>
</evidence>
<evidence type="ECO:0000313" key="1">
    <source>
        <dbReference type="EMBL" id="CAE7509475.1"/>
    </source>
</evidence>
<name>A0A812T8V8_SYMPI</name>
<comment type="caution">
    <text evidence="1">The sequence shown here is derived from an EMBL/GenBank/DDBJ whole genome shotgun (WGS) entry which is preliminary data.</text>
</comment>
<proteinExistence type="predicted"/>
<keyword evidence="2" id="KW-1185">Reference proteome</keyword>